<dbReference type="EMBL" id="CAQQ02177395">
    <property type="status" value="NOT_ANNOTATED_CDS"/>
    <property type="molecule type" value="Genomic_DNA"/>
</dbReference>
<reference evidence="2" key="1">
    <citation type="submission" date="2013-02" db="EMBL/GenBank/DDBJ databases">
        <authorList>
            <person name="Hughes D."/>
        </authorList>
    </citation>
    <scope>NUCLEOTIDE SEQUENCE</scope>
    <source>
        <strain>Durham</strain>
        <strain evidence="2">NC isolate 2 -- Noor lab</strain>
    </source>
</reference>
<keyword evidence="2" id="KW-1185">Reference proteome</keyword>
<name>T1GWC2_MEGSC</name>
<sequence length="42" mass="5048">MSEVCSREDITRAKTQNSNYHMDMHFLRKKWSSFSIRCNPVL</sequence>
<organism evidence="1 2">
    <name type="scientific">Megaselia scalaris</name>
    <name type="common">Humpbacked fly</name>
    <name type="synonym">Phora scalaris</name>
    <dbReference type="NCBI Taxonomy" id="36166"/>
    <lineage>
        <taxon>Eukaryota</taxon>
        <taxon>Metazoa</taxon>
        <taxon>Ecdysozoa</taxon>
        <taxon>Arthropoda</taxon>
        <taxon>Hexapoda</taxon>
        <taxon>Insecta</taxon>
        <taxon>Pterygota</taxon>
        <taxon>Neoptera</taxon>
        <taxon>Endopterygota</taxon>
        <taxon>Diptera</taxon>
        <taxon>Brachycera</taxon>
        <taxon>Muscomorpha</taxon>
        <taxon>Platypezoidea</taxon>
        <taxon>Phoridae</taxon>
        <taxon>Megaseliini</taxon>
        <taxon>Megaselia</taxon>
    </lineage>
</organism>
<evidence type="ECO:0000313" key="1">
    <source>
        <dbReference type="EnsemblMetazoa" id="MESCA008095-PA"/>
    </source>
</evidence>
<accession>T1GWC2</accession>
<evidence type="ECO:0000313" key="2">
    <source>
        <dbReference type="Proteomes" id="UP000015102"/>
    </source>
</evidence>
<dbReference type="Proteomes" id="UP000015102">
    <property type="component" value="Unassembled WGS sequence"/>
</dbReference>
<protein>
    <submittedName>
        <fullName evidence="1">Uncharacterized protein</fullName>
    </submittedName>
</protein>
<dbReference type="AlphaFoldDB" id="T1GWC2"/>
<reference evidence="1" key="2">
    <citation type="submission" date="2015-06" db="UniProtKB">
        <authorList>
            <consortium name="EnsemblMetazoa"/>
        </authorList>
    </citation>
    <scope>IDENTIFICATION</scope>
</reference>
<dbReference type="EnsemblMetazoa" id="MESCA008095-RA">
    <property type="protein sequence ID" value="MESCA008095-PA"/>
    <property type="gene ID" value="MESCA008095"/>
</dbReference>
<proteinExistence type="predicted"/>
<dbReference type="HOGENOM" id="CLU_3261080_0_0_1"/>